<sequence length="186" mass="21732">MKLIIRNMVSLRCKLLVKQELDILNISYSKVDLGEIQLLKSLPNEKMNLLKAVLLKSGLELIEDKKVMLIEKIKNIIVEMIHYAEELPKSTFSAYLTEKLKYNYTYMSNIFSEIKGITIEQFIMLHKIERVKELIIYNELTLTQIAYKLHYSSAAHLSNQFKKMTGLTPSFFKSFKPQLRIPLEDV</sequence>
<feature type="domain" description="HTH araC/xylS-type" evidence="4">
    <location>
        <begin position="71"/>
        <end position="175"/>
    </location>
</feature>
<dbReference type="SMART" id="SM00342">
    <property type="entry name" value="HTH_ARAC"/>
    <property type="match status" value="1"/>
</dbReference>
<dbReference type="Proteomes" id="UP000236893">
    <property type="component" value="Unassembled WGS sequence"/>
</dbReference>
<gene>
    <name evidence="5" type="ORF">C3K47_09435</name>
</gene>
<organism evidence="5 6">
    <name type="scientific">Solitalea longa</name>
    <dbReference type="NCBI Taxonomy" id="2079460"/>
    <lineage>
        <taxon>Bacteria</taxon>
        <taxon>Pseudomonadati</taxon>
        <taxon>Bacteroidota</taxon>
        <taxon>Sphingobacteriia</taxon>
        <taxon>Sphingobacteriales</taxon>
        <taxon>Sphingobacteriaceae</taxon>
        <taxon>Solitalea</taxon>
    </lineage>
</organism>
<dbReference type="InterPro" id="IPR018060">
    <property type="entry name" value="HTH_AraC"/>
</dbReference>
<evidence type="ECO:0000259" key="4">
    <source>
        <dbReference type="PROSITE" id="PS01124"/>
    </source>
</evidence>
<name>A0A2S5A2I3_9SPHI</name>
<accession>A0A2S5A2I3</accession>
<keyword evidence="6" id="KW-1185">Reference proteome</keyword>
<dbReference type="Gene3D" id="1.10.10.60">
    <property type="entry name" value="Homeodomain-like"/>
    <property type="match status" value="1"/>
</dbReference>
<dbReference type="PROSITE" id="PS01124">
    <property type="entry name" value="HTH_ARAC_FAMILY_2"/>
    <property type="match status" value="1"/>
</dbReference>
<dbReference type="PANTHER" id="PTHR43280:SF2">
    <property type="entry name" value="HTH-TYPE TRANSCRIPTIONAL REGULATOR EXSA"/>
    <property type="match status" value="1"/>
</dbReference>
<dbReference type="SUPFAM" id="SSF46689">
    <property type="entry name" value="Homeodomain-like"/>
    <property type="match status" value="1"/>
</dbReference>
<evidence type="ECO:0000256" key="2">
    <source>
        <dbReference type="ARBA" id="ARBA00023125"/>
    </source>
</evidence>
<comment type="caution">
    <text evidence="5">The sequence shown here is derived from an EMBL/GenBank/DDBJ whole genome shotgun (WGS) entry which is preliminary data.</text>
</comment>
<evidence type="ECO:0000313" key="6">
    <source>
        <dbReference type="Proteomes" id="UP000236893"/>
    </source>
</evidence>
<evidence type="ECO:0000256" key="3">
    <source>
        <dbReference type="ARBA" id="ARBA00023163"/>
    </source>
</evidence>
<dbReference type="AlphaFoldDB" id="A0A2S5A2I3"/>
<dbReference type="OrthoDB" id="952277at2"/>
<evidence type="ECO:0000256" key="1">
    <source>
        <dbReference type="ARBA" id="ARBA00023015"/>
    </source>
</evidence>
<protein>
    <submittedName>
        <fullName evidence="5">AraC family transcriptional regulator</fullName>
    </submittedName>
</protein>
<reference evidence="5 6" key="1">
    <citation type="submission" date="2018-01" db="EMBL/GenBank/DDBJ databases">
        <authorList>
            <person name="Gaut B.S."/>
            <person name="Morton B.R."/>
            <person name="Clegg M.T."/>
            <person name="Duvall M.R."/>
        </authorList>
    </citation>
    <scope>NUCLEOTIDE SEQUENCE [LARGE SCALE GENOMIC DNA]</scope>
    <source>
        <strain evidence="5 6">HR-AV</strain>
    </source>
</reference>
<dbReference type="Pfam" id="PF12833">
    <property type="entry name" value="HTH_18"/>
    <property type="match status" value="1"/>
</dbReference>
<dbReference type="GO" id="GO:0043565">
    <property type="term" value="F:sequence-specific DNA binding"/>
    <property type="evidence" value="ECO:0007669"/>
    <property type="project" value="InterPro"/>
</dbReference>
<dbReference type="PANTHER" id="PTHR43280">
    <property type="entry name" value="ARAC-FAMILY TRANSCRIPTIONAL REGULATOR"/>
    <property type="match status" value="1"/>
</dbReference>
<dbReference type="EMBL" id="PQVF01000006">
    <property type="protein sequence ID" value="POY36791.1"/>
    <property type="molecule type" value="Genomic_DNA"/>
</dbReference>
<dbReference type="InterPro" id="IPR009057">
    <property type="entry name" value="Homeodomain-like_sf"/>
</dbReference>
<evidence type="ECO:0000313" key="5">
    <source>
        <dbReference type="EMBL" id="POY36791.1"/>
    </source>
</evidence>
<dbReference type="RefSeq" id="WP_103788890.1">
    <property type="nucleotide sequence ID" value="NZ_PQVF01000006.1"/>
</dbReference>
<proteinExistence type="predicted"/>
<keyword evidence="3" id="KW-0804">Transcription</keyword>
<dbReference type="GO" id="GO:0003700">
    <property type="term" value="F:DNA-binding transcription factor activity"/>
    <property type="evidence" value="ECO:0007669"/>
    <property type="project" value="InterPro"/>
</dbReference>
<keyword evidence="1" id="KW-0805">Transcription regulation</keyword>
<keyword evidence="2" id="KW-0238">DNA-binding</keyword>